<evidence type="ECO:0000313" key="2">
    <source>
        <dbReference type="Proteomes" id="UP001202289"/>
    </source>
</evidence>
<accession>A0ACC6A2U1</accession>
<dbReference type="EMBL" id="JAMBOP010000003">
    <property type="protein sequence ID" value="MCM3734944.1"/>
    <property type="molecule type" value="Genomic_DNA"/>
</dbReference>
<name>A0ACC6A2U1_9BACI</name>
<dbReference type="Proteomes" id="UP001202289">
    <property type="component" value="Unassembled WGS sequence"/>
</dbReference>
<protein>
    <submittedName>
        <fullName evidence="1">Uncharacterized protein</fullName>
    </submittedName>
</protein>
<evidence type="ECO:0000313" key="1">
    <source>
        <dbReference type="EMBL" id="MCM3734944.1"/>
    </source>
</evidence>
<comment type="caution">
    <text evidence="1">The sequence shown here is derived from an EMBL/GenBank/DDBJ whole genome shotgun (WGS) entry which is preliminary data.</text>
</comment>
<sequence>MITISEITQIIITWTGFFALIFLLIRSIRGIQHRNWQAFITIHFGKDFIIALNIWIILLWIFYANFPGQFTYIIDFYSRESILFIAMESLLIGMICGAAIYFFTKNKYGSIFLSIPFSALYLFLVYRYPFHLFLMVIELSMQYLFINWIEKKKK</sequence>
<reference evidence="1" key="1">
    <citation type="submission" date="2022-05" db="EMBL/GenBank/DDBJ databases">
        <title>Comparative Genomics of Spacecraft Associated Microbes.</title>
        <authorList>
            <person name="Tran M.T."/>
            <person name="Wright A."/>
            <person name="Seuylemezian A."/>
            <person name="Eisen J."/>
            <person name="Coil D."/>
        </authorList>
    </citation>
    <scope>NUCLEOTIDE SEQUENCE</scope>
    <source>
        <strain evidence="1">FAIRING 10M-2.2</strain>
    </source>
</reference>
<organism evidence="1 2">
    <name type="scientific">Bacillus cytotoxicus</name>
    <dbReference type="NCBI Taxonomy" id="580165"/>
    <lineage>
        <taxon>Bacteria</taxon>
        <taxon>Bacillati</taxon>
        <taxon>Bacillota</taxon>
        <taxon>Bacilli</taxon>
        <taxon>Bacillales</taxon>
        <taxon>Bacillaceae</taxon>
        <taxon>Bacillus</taxon>
        <taxon>Bacillus cereus group</taxon>
    </lineage>
</organism>
<gene>
    <name evidence="1" type="ORF">M3215_03690</name>
</gene>
<proteinExistence type="predicted"/>
<keyword evidence="2" id="KW-1185">Reference proteome</keyword>